<evidence type="ECO:0000256" key="1">
    <source>
        <dbReference type="SAM" id="MobiDB-lite"/>
    </source>
</evidence>
<reference evidence="5" key="1">
    <citation type="submission" date="2020-10" db="EMBL/GenBank/DDBJ databases">
        <title>Chromosome-scale genome assembly of the Allis shad, Alosa alosa.</title>
        <authorList>
            <person name="Margot Z."/>
            <person name="Christophe K."/>
            <person name="Cabau C."/>
            <person name="Louis A."/>
            <person name="Berthelot C."/>
            <person name="Parey E."/>
            <person name="Roest Crollius H."/>
            <person name="Montfort J."/>
            <person name="Robinson-Rechavi M."/>
            <person name="Bucao C."/>
            <person name="Bouchez O."/>
            <person name="Gislard M."/>
            <person name="Lluch J."/>
            <person name="Milhes M."/>
            <person name="Lampietro C."/>
            <person name="Lopez Roques C."/>
            <person name="Donnadieu C."/>
            <person name="Braasch I."/>
            <person name="Desvignes T."/>
            <person name="Postlethwait J."/>
            <person name="Bobe J."/>
            <person name="Guiguen Y."/>
        </authorList>
    </citation>
    <scope>NUCLEOTIDE SEQUENCE</scope>
    <source>
        <strain evidence="5">M-15738</strain>
        <tissue evidence="5">Blood</tissue>
    </source>
</reference>
<gene>
    <name evidence="5" type="ORF">AALO_G00272480</name>
</gene>
<name>A0AAV6FNK0_9TELE</name>
<keyword evidence="6" id="KW-1185">Reference proteome</keyword>
<keyword evidence="2" id="KW-0812">Transmembrane</keyword>
<dbReference type="Proteomes" id="UP000823561">
    <property type="component" value="Chromosome 21"/>
</dbReference>
<feature type="transmembrane region" description="Helical" evidence="2">
    <location>
        <begin position="319"/>
        <end position="340"/>
    </location>
</feature>
<feature type="compositionally biased region" description="Polar residues" evidence="1">
    <location>
        <begin position="440"/>
        <end position="452"/>
    </location>
</feature>
<dbReference type="Gene3D" id="2.60.40.10">
    <property type="entry name" value="Immunoglobulins"/>
    <property type="match status" value="1"/>
</dbReference>
<dbReference type="AlphaFoldDB" id="A0AAV6FNK0"/>
<keyword evidence="3" id="KW-0732">Signal</keyword>
<evidence type="ECO:0000259" key="4">
    <source>
        <dbReference type="PROSITE" id="PS50835"/>
    </source>
</evidence>
<organism evidence="5 6">
    <name type="scientific">Alosa alosa</name>
    <name type="common">allis shad</name>
    <dbReference type="NCBI Taxonomy" id="278164"/>
    <lineage>
        <taxon>Eukaryota</taxon>
        <taxon>Metazoa</taxon>
        <taxon>Chordata</taxon>
        <taxon>Craniata</taxon>
        <taxon>Vertebrata</taxon>
        <taxon>Euteleostomi</taxon>
        <taxon>Actinopterygii</taxon>
        <taxon>Neopterygii</taxon>
        <taxon>Teleostei</taxon>
        <taxon>Clupei</taxon>
        <taxon>Clupeiformes</taxon>
        <taxon>Clupeoidei</taxon>
        <taxon>Clupeidae</taxon>
        <taxon>Alosa</taxon>
    </lineage>
</organism>
<accession>A0AAV6FNK0</accession>
<dbReference type="SMART" id="SM00409">
    <property type="entry name" value="IG"/>
    <property type="match status" value="1"/>
</dbReference>
<comment type="caution">
    <text evidence="5">The sequence shown here is derived from an EMBL/GenBank/DDBJ whole genome shotgun (WGS) entry which is preliminary data.</text>
</comment>
<evidence type="ECO:0000313" key="6">
    <source>
        <dbReference type="Proteomes" id="UP000823561"/>
    </source>
</evidence>
<dbReference type="SUPFAM" id="SSF48726">
    <property type="entry name" value="Immunoglobulin"/>
    <property type="match status" value="1"/>
</dbReference>
<dbReference type="Pfam" id="PF07686">
    <property type="entry name" value="V-set"/>
    <property type="match status" value="1"/>
</dbReference>
<evidence type="ECO:0000256" key="2">
    <source>
        <dbReference type="SAM" id="Phobius"/>
    </source>
</evidence>
<dbReference type="InterPro" id="IPR003599">
    <property type="entry name" value="Ig_sub"/>
</dbReference>
<dbReference type="InterPro" id="IPR013106">
    <property type="entry name" value="Ig_V-set"/>
</dbReference>
<sequence>MGLFGFAILTHLLLKCYGHTYFYHQTDDNDDDSKITLSCKASLWRIDNQVDCDWDESQTMITDTVPCSQGCGGELNSQVDLDRRQKEITPNGFHPEGSGLQGPLCCCSTECGEDGTYQIEARSGFYACVCDCTFQPIYSFNPHPDVVDTYIVAVGGTQFEHELPTQQNVTEGSAILLSCLFTIHRRWSYVIYWLKVNSGNGRATCKSSCSSEGRHDQICSEDARFTSPGPSRRNLHWTSHDVSINNSQLNDSGVYVCVLNKLKRRRKNNIDGQNTQDQSELDTEDRKRKRHWIVIRSITVNVTRNSQPEPTRKKPGADVGWYVAGAVLLIIIIAVILLLARQKMKSNKASQSLMMQRSCHGDQGTTEPDCAPYAVGVRQHEPYSVVHIRKQTDSGSTPAGPSGQSSDVPEPYSVVQFRPQPDSVGFTPAGQTADVPETYSVITPSETTGTWN</sequence>
<proteinExistence type="predicted"/>
<feature type="region of interest" description="Disordered" evidence="1">
    <location>
        <begin position="391"/>
        <end position="452"/>
    </location>
</feature>
<feature type="chain" id="PRO_5043652666" description="Ig-like domain-containing protein" evidence="3">
    <location>
        <begin position="19"/>
        <end position="452"/>
    </location>
</feature>
<keyword evidence="2" id="KW-0472">Membrane</keyword>
<keyword evidence="2" id="KW-1133">Transmembrane helix</keyword>
<protein>
    <recommendedName>
        <fullName evidence="4">Ig-like domain-containing protein</fullName>
    </recommendedName>
</protein>
<dbReference type="InterPro" id="IPR036179">
    <property type="entry name" value="Ig-like_dom_sf"/>
</dbReference>
<dbReference type="InterPro" id="IPR013783">
    <property type="entry name" value="Ig-like_fold"/>
</dbReference>
<dbReference type="EMBL" id="JADWDJ010000021">
    <property type="protein sequence ID" value="KAG5264130.1"/>
    <property type="molecule type" value="Genomic_DNA"/>
</dbReference>
<dbReference type="InterPro" id="IPR007110">
    <property type="entry name" value="Ig-like_dom"/>
</dbReference>
<feature type="signal peptide" evidence="3">
    <location>
        <begin position="1"/>
        <end position="18"/>
    </location>
</feature>
<feature type="domain" description="Ig-like" evidence="4">
    <location>
        <begin position="144"/>
        <end position="282"/>
    </location>
</feature>
<dbReference type="PROSITE" id="PS50835">
    <property type="entry name" value="IG_LIKE"/>
    <property type="match status" value="1"/>
</dbReference>
<evidence type="ECO:0000256" key="3">
    <source>
        <dbReference type="SAM" id="SignalP"/>
    </source>
</evidence>
<evidence type="ECO:0000313" key="5">
    <source>
        <dbReference type="EMBL" id="KAG5264130.1"/>
    </source>
</evidence>
<feature type="compositionally biased region" description="Polar residues" evidence="1">
    <location>
        <begin position="393"/>
        <end position="407"/>
    </location>
</feature>